<evidence type="ECO:0000313" key="7">
    <source>
        <dbReference type="EMBL" id="MEO3689928.1"/>
    </source>
</evidence>
<dbReference type="Proteomes" id="UP001495147">
    <property type="component" value="Unassembled WGS sequence"/>
</dbReference>
<dbReference type="EMBL" id="JBDPZD010000001">
    <property type="protein sequence ID" value="MEO3689928.1"/>
    <property type="molecule type" value="Genomic_DNA"/>
</dbReference>
<keyword evidence="4" id="KW-0325">Glycoprotein</keyword>
<protein>
    <submittedName>
        <fullName evidence="7">Laminin B domain-containing protein</fullName>
    </submittedName>
</protein>
<feature type="signal peptide" evidence="5">
    <location>
        <begin position="1"/>
        <end position="21"/>
    </location>
</feature>
<comment type="caution">
    <text evidence="7">The sequence shown here is derived from an EMBL/GenBank/DDBJ whole genome shotgun (WGS) entry which is preliminary data.</text>
</comment>
<evidence type="ECO:0000256" key="2">
    <source>
        <dbReference type="ARBA" id="ARBA00022737"/>
    </source>
</evidence>
<evidence type="ECO:0000256" key="1">
    <source>
        <dbReference type="ARBA" id="ARBA00022729"/>
    </source>
</evidence>
<evidence type="ECO:0000256" key="4">
    <source>
        <dbReference type="ARBA" id="ARBA00023180"/>
    </source>
</evidence>
<dbReference type="RefSeq" id="WP_347702767.1">
    <property type="nucleotide sequence ID" value="NZ_JBDPZD010000001.1"/>
</dbReference>
<organism evidence="7 8">
    <name type="scientific">Roseateles paludis</name>
    <dbReference type="NCBI Taxonomy" id="3145238"/>
    <lineage>
        <taxon>Bacteria</taxon>
        <taxon>Pseudomonadati</taxon>
        <taxon>Pseudomonadota</taxon>
        <taxon>Betaproteobacteria</taxon>
        <taxon>Burkholderiales</taxon>
        <taxon>Sphaerotilaceae</taxon>
        <taxon>Roseateles</taxon>
    </lineage>
</organism>
<reference evidence="7 8" key="1">
    <citation type="submission" date="2024-05" db="EMBL/GenBank/DDBJ databases">
        <title>Roseateles sp. DJS-2-20 16S ribosomal RNA gene Genome sequencing and assembly.</title>
        <authorList>
            <person name="Woo H."/>
        </authorList>
    </citation>
    <scope>NUCLEOTIDE SEQUENCE [LARGE SCALE GENOMIC DNA]</scope>
    <source>
        <strain evidence="7 8">DJS-2-20</strain>
    </source>
</reference>
<feature type="chain" id="PRO_5045649973" evidence="5">
    <location>
        <begin position="22"/>
        <end position="204"/>
    </location>
</feature>
<keyword evidence="3" id="KW-1015">Disulfide bond</keyword>
<evidence type="ECO:0000313" key="8">
    <source>
        <dbReference type="Proteomes" id="UP001495147"/>
    </source>
</evidence>
<gene>
    <name evidence="7" type="ORF">ABDJ85_00505</name>
</gene>
<evidence type="ECO:0000256" key="5">
    <source>
        <dbReference type="SAM" id="SignalP"/>
    </source>
</evidence>
<name>A0ABV0FVI3_9BURK</name>
<keyword evidence="2" id="KW-0677">Repeat</keyword>
<evidence type="ECO:0000256" key="3">
    <source>
        <dbReference type="ARBA" id="ARBA00023157"/>
    </source>
</evidence>
<dbReference type="NCBIfam" id="TIGR02595">
    <property type="entry name" value="PEP_CTERM"/>
    <property type="match status" value="1"/>
</dbReference>
<dbReference type="InterPro" id="IPR000034">
    <property type="entry name" value="Laminin_IV"/>
</dbReference>
<accession>A0ABV0FVI3</accession>
<dbReference type="InterPro" id="IPR013424">
    <property type="entry name" value="Ice-binding_C"/>
</dbReference>
<proteinExistence type="predicted"/>
<sequence>MRTSHALLLALLAGAAAHAQAATYTFDANDQGWFASNGGSQVHVATGGNSGGFLQLTDISDDDFLLNAPVSALGNWTSLLGGTLSFDVKNINGDAPDWGDFGRVWITGGGKTVTADIVPGNNPPADGKWHTYSASFDTLTWGADLATVLSNVTSFQIKIESHNGVSEINGVDNVAFTSAVPEPASAVLLGLGLATVAWRRRRTS</sequence>
<dbReference type="Pfam" id="PF00052">
    <property type="entry name" value="Laminin_B"/>
    <property type="match status" value="1"/>
</dbReference>
<keyword evidence="8" id="KW-1185">Reference proteome</keyword>
<keyword evidence="1 5" id="KW-0732">Signal</keyword>
<feature type="domain" description="Laminin IV type A" evidence="6">
    <location>
        <begin position="67"/>
        <end position="185"/>
    </location>
</feature>
<evidence type="ECO:0000259" key="6">
    <source>
        <dbReference type="Pfam" id="PF00052"/>
    </source>
</evidence>